<dbReference type="EMBL" id="CP081135">
    <property type="protein sequence ID" value="UEL49444.1"/>
    <property type="molecule type" value="Genomic_DNA"/>
</dbReference>
<dbReference type="AlphaFoldDB" id="A0AAX2ZN10"/>
<name>A0AAX2ZN10_9FIRM</name>
<dbReference type="RefSeq" id="WP_206925068.1">
    <property type="nucleotide sequence ID" value="NZ_CP081135.1"/>
</dbReference>
<sequence>MPGIFMMIFGAILVVWGTYRMKTDDAFFGKTQRGKNIFNLIIFGEASGIGQLAGGVLCIIIGIASFIIK</sequence>
<keyword evidence="1" id="KW-0472">Membrane</keyword>
<accession>A0AAX2ZN10</accession>
<dbReference type="KEGG" id="tem:JW646_08360"/>
<evidence type="ECO:0000256" key="1">
    <source>
        <dbReference type="SAM" id="Phobius"/>
    </source>
</evidence>
<feature type="transmembrane region" description="Helical" evidence="1">
    <location>
        <begin position="36"/>
        <end position="68"/>
    </location>
</feature>
<organism evidence="2 3">
    <name type="scientific">Terrisporobacter hibernicus</name>
    <dbReference type="NCBI Taxonomy" id="2813371"/>
    <lineage>
        <taxon>Bacteria</taxon>
        <taxon>Bacillati</taxon>
        <taxon>Bacillota</taxon>
        <taxon>Clostridia</taxon>
        <taxon>Peptostreptococcales</taxon>
        <taxon>Peptostreptococcaceae</taxon>
        <taxon>Terrisporobacter</taxon>
    </lineage>
</organism>
<keyword evidence="3" id="KW-1185">Reference proteome</keyword>
<protein>
    <submittedName>
        <fullName evidence="2">Uncharacterized protein</fullName>
    </submittedName>
</protein>
<reference evidence="2 3" key="1">
    <citation type="journal article" date="2023" name="Int. J. Syst. Evol. Microbiol.">
        <title>Terrisporobacter hibernicus sp. nov., isolated from bovine faeces in Northern Ireland.</title>
        <authorList>
            <person name="Mitchell M."/>
            <person name="Nguyen S.V."/>
            <person name="Connor M."/>
            <person name="Fairley D.J."/>
            <person name="Donoghue O."/>
            <person name="Marshall H."/>
            <person name="Koolman L."/>
            <person name="McMullan G."/>
            <person name="Schaffer K.E."/>
            <person name="McGrath J.W."/>
            <person name="Fanning S."/>
        </authorList>
    </citation>
    <scope>NUCLEOTIDE SEQUENCE [LARGE SCALE GENOMIC DNA]</scope>
    <source>
        <strain evidence="2 3">MCA3</strain>
    </source>
</reference>
<dbReference type="Proteomes" id="UP001198983">
    <property type="component" value="Chromosome"/>
</dbReference>
<evidence type="ECO:0000313" key="3">
    <source>
        <dbReference type="Proteomes" id="UP001198983"/>
    </source>
</evidence>
<gene>
    <name evidence="2" type="ORF">JW646_08360</name>
</gene>
<keyword evidence="1" id="KW-0812">Transmembrane</keyword>
<proteinExistence type="predicted"/>
<evidence type="ECO:0000313" key="2">
    <source>
        <dbReference type="EMBL" id="UEL49444.1"/>
    </source>
</evidence>
<keyword evidence="1" id="KW-1133">Transmembrane helix</keyword>